<keyword evidence="6" id="KW-1185">Reference proteome</keyword>
<evidence type="ECO:0000313" key="5">
    <source>
        <dbReference type="EMBL" id="KDR09488.1"/>
    </source>
</evidence>
<evidence type="ECO:0000256" key="3">
    <source>
        <dbReference type="SAM" id="MobiDB-lite"/>
    </source>
</evidence>
<dbReference type="GO" id="GO:0000812">
    <property type="term" value="C:Swr1 complex"/>
    <property type="evidence" value="ECO:0007669"/>
    <property type="project" value="TreeGrafter"/>
</dbReference>
<evidence type="ECO:0000256" key="1">
    <source>
        <dbReference type="ARBA" id="ARBA00019033"/>
    </source>
</evidence>
<dbReference type="PROSITE" id="PS51279">
    <property type="entry name" value="BCNT_C"/>
    <property type="match status" value="1"/>
</dbReference>
<dbReference type="AlphaFoldDB" id="A0A067QKA7"/>
<feature type="compositionally biased region" description="Acidic residues" evidence="3">
    <location>
        <begin position="28"/>
        <end position="49"/>
    </location>
</feature>
<feature type="compositionally biased region" description="Basic and acidic residues" evidence="3">
    <location>
        <begin position="80"/>
        <end position="90"/>
    </location>
</feature>
<dbReference type="PANTHER" id="PTHR48407">
    <property type="entry name" value="CRANIOFACIAL DEVELOPMENT PROTEIN 1"/>
    <property type="match status" value="1"/>
</dbReference>
<dbReference type="Proteomes" id="UP000027135">
    <property type="component" value="Unassembled WGS sequence"/>
</dbReference>
<evidence type="ECO:0000259" key="4">
    <source>
        <dbReference type="PROSITE" id="PS51279"/>
    </source>
</evidence>
<dbReference type="OMA" id="AKKWPLW"/>
<evidence type="ECO:0000313" key="6">
    <source>
        <dbReference type="Proteomes" id="UP000027135"/>
    </source>
</evidence>
<feature type="compositionally biased region" description="Basic residues" evidence="3">
    <location>
        <begin position="53"/>
        <end position="71"/>
    </location>
</feature>
<dbReference type="Pfam" id="PF07572">
    <property type="entry name" value="BCNT"/>
    <property type="match status" value="1"/>
</dbReference>
<dbReference type="InterPro" id="IPR027124">
    <property type="entry name" value="Swc5/CFDP1/2"/>
</dbReference>
<feature type="compositionally biased region" description="Polar residues" evidence="3">
    <location>
        <begin position="115"/>
        <end position="129"/>
    </location>
</feature>
<dbReference type="InParanoid" id="A0A067QKA7"/>
<proteinExistence type="predicted"/>
<dbReference type="FunCoup" id="A0A067QKA7">
    <property type="interactions" value="1569"/>
</dbReference>
<organism evidence="5 6">
    <name type="scientific">Zootermopsis nevadensis</name>
    <name type="common">Dampwood termite</name>
    <dbReference type="NCBI Taxonomy" id="136037"/>
    <lineage>
        <taxon>Eukaryota</taxon>
        <taxon>Metazoa</taxon>
        <taxon>Ecdysozoa</taxon>
        <taxon>Arthropoda</taxon>
        <taxon>Hexapoda</taxon>
        <taxon>Insecta</taxon>
        <taxon>Pterygota</taxon>
        <taxon>Neoptera</taxon>
        <taxon>Polyneoptera</taxon>
        <taxon>Dictyoptera</taxon>
        <taxon>Blattodea</taxon>
        <taxon>Blattoidea</taxon>
        <taxon>Termitoidae</taxon>
        <taxon>Termopsidae</taxon>
        <taxon>Zootermopsis</taxon>
    </lineage>
</organism>
<dbReference type="OrthoDB" id="445677at2759"/>
<reference evidence="5 6" key="1">
    <citation type="journal article" date="2014" name="Nat. Commun.">
        <title>Molecular traces of alternative social organization in a termite genome.</title>
        <authorList>
            <person name="Terrapon N."/>
            <person name="Li C."/>
            <person name="Robertson H.M."/>
            <person name="Ji L."/>
            <person name="Meng X."/>
            <person name="Booth W."/>
            <person name="Chen Z."/>
            <person name="Childers C.P."/>
            <person name="Glastad K.M."/>
            <person name="Gokhale K."/>
            <person name="Gowin J."/>
            <person name="Gronenberg W."/>
            <person name="Hermansen R.A."/>
            <person name="Hu H."/>
            <person name="Hunt B.G."/>
            <person name="Huylmans A.K."/>
            <person name="Khalil S.M."/>
            <person name="Mitchell R.D."/>
            <person name="Munoz-Torres M.C."/>
            <person name="Mustard J.A."/>
            <person name="Pan H."/>
            <person name="Reese J.T."/>
            <person name="Scharf M.E."/>
            <person name="Sun F."/>
            <person name="Vogel H."/>
            <person name="Xiao J."/>
            <person name="Yang W."/>
            <person name="Yang Z."/>
            <person name="Yang Z."/>
            <person name="Zhou J."/>
            <person name="Zhu J."/>
            <person name="Brent C.S."/>
            <person name="Elsik C.G."/>
            <person name="Goodisman M.A."/>
            <person name="Liberles D.A."/>
            <person name="Roe R.M."/>
            <person name="Vargo E.L."/>
            <person name="Vilcinskas A."/>
            <person name="Wang J."/>
            <person name="Bornberg-Bauer E."/>
            <person name="Korb J."/>
            <person name="Zhang G."/>
            <person name="Liebig J."/>
        </authorList>
    </citation>
    <scope>NUCLEOTIDE SEQUENCE [LARGE SCALE GENOMIC DNA]</scope>
    <source>
        <tissue evidence="5">Whole organism</tissue>
    </source>
</reference>
<dbReference type="InterPro" id="IPR011421">
    <property type="entry name" value="BCNT-C"/>
</dbReference>
<dbReference type="PANTHER" id="PTHR48407:SF1">
    <property type="entry name" value="CRANIOFACIAL DEVELOPMENT PROTEIN 1"/>
    <property type="match status" value="1"/>
</dbReference>
<sequence length="284" mass="32152">MDERELPSDSDESDEDYVPCGAESNPPSEEESEGDEENYQEQSDIEDAVETGKRKHKKSHGKKKKRVKAGRKLIQQSTVKEAEVKKKTSEEQNVLTEEQEKKKADSLWSDFLKDTGSSVNWSKTTMTNGNKKESPSVKVELQKTVQKENKVTITKVFEFAGEEVRVTKEVATDSAEARLSTKPSPASPAVSQEAREGQGRGGRGGLKGLSSVLGQLGKKSKLGTLEKSKLDWDRYKKDEGIEEELQRHNKGRDGYLERQDFLQRTDLRQFEIEKELRTSRRSNR</sequence>
<feature type="region of interest" description="Disordered" evidence="3">
    <location>
        <begin position="1"/>
        <end position="138"/>
    </location>
</feature>
<gene>
    <name evidence="5" type="ORF">L798_00828</name>
</gene>
<evidence type="ECO:0000256" key="2">
    <source>
        <dbReference type="ARBA" id="ARBA00030244"/>
    </source>
</evidence>
<dbReference type="STRING" id="136037.A0A067QKA7"/>
<name>A0A067QKA7_ZOONE</name>
<feature type="compositionally biased region" description="Acidic residues" evidence="3">
    <location>
        <begin position="8"/>
        <end position="17"/>
    </location>
</feature>
<feature type="region of interest" description="Disordered" evidence="3">
    <location>
        <begin position="170"/>
        <end position="212"/>
    </location>
</feature>
<accession>A0A067QKA7</accession>
<dbReference type="eggNOG" id="KOG4776">
    <property type="taxonomic scope" value="Eukaryota"/>
</dbReference>
<feature type="domain" description="BCNT-C" evidence="4">
    <location>
        <begin position="203"/>
        <end position="283"/>
    </location>
</feature>
<dbReference type="EMBL" id="KK853239">
    <property type="protein sequence ID" value="KDR09488.1"/>
    <property type="molecule type" value="Genomic_DNA"/>
</dbReference>
<protein>
    <recommendedName>
        <fullName evidence="1">Craniofacial development protein 1</fullName>
    </recommendedName>
    <alternativeName>
        <fullName evidence="2">Bucentaur</fullName>
    </alternativeName>
</protein>